<protein>
    <submittedName>
        <fullName evidence="2">Uncharacterized protein</fullName>
    </submittedName>
</protein>
<name>A0ABV2IIK8_9BURK</name>
<evidence type="ECO:0000313" key="3">
    <source>
        <dbReference type="Proteomes" id="UP001549111"/>
    </source>
</evidence>
<keyword evidence="3" id="KW-1185">Reference proteome</keyword>
<accession>A0ABV2IIK8</accession>
<dbReference type="EMBL" id="JBEPLS010000001">
    <property type="protein sequence ID" value="MET3602624.1"/>
    <property type="molecule type" value="Genomic_DNA"/>
</dbReference>
<feature type="region of interest" description="Disordered" evidence="1">
    <location>
        <begin position="322"/>
        <end position="348"/>
    </location>
</feature>
<sequence>MAWTSACTKTALLSSEWLSSLEVVVGWLKDVVVEPARQVQIGADLPVQMHAGLAHVAGVAVVGVVREALPAVRGHLRCGHEARLLGPLRRQTRDQAQPQVAARRGQEPLAADRLPLRRRVRPVAVGMLVADEVVLREAVGLLPERDLDLAGREAARAQPCLAVVAALAGHHIDAAADRMQAVARIIGAAHHLDAVDVQREHHVDEALVAAVDIARDAVDQHLDAVDVALAVEGAEGRLARLGAHAGLGELDAGQQAEQFPALRDVAILDAVGPENVDRGQHLAGLQHTAAAAAHGHAAQHDRGIAVGRENVNICCASAAQHGRQEAGKRRGGGGLWREAGDAAGPVGPAGERRISAWCFP</sequence>
<gene>
    <name evidence="2" type="ORF">ABIC99_000400</name>
</gene>
<comment type="caution">
    <text evidence="2">The sequence shown here is derived from an EMBL/GenBank/DDBJ whole genome shotgun (WGS) entry which is preliminary data.</text>
</comment>
<evidence type="ECO:0000313" key="2">
    <source>
        <dbReference type="EMBL" id="MET3602624.1"/>
    </source>
</evidence>
<reference evidence="2 3" key="1">
    <citation type="submission" date="2024-06" db="EMBL/GenBank/DDBJ databases">
        <title>Genomic Encyclopedia of Type Strains, Phase IV (KMG-IV): sequencing the most valuable type-strain genomes for metagenomic binning, comparative biology and taxonomic classification.</title>
        <authorList>
            <person name="Goeker M."/>
        </authorList>
    </citation>
    <scope>NUCLEOTIDE SEQUENCE [LARGE SCALE GENOMIC DNA]</scope>
    <source>
        <strain evidence="2 3">D-501</strain>
    </source>
</reference>
<organism evidence="2 3">
    <name type="scientific">Sphaerotilus sulfidivorans</name>
    <dbReference type="NCBI Taxonomy" id="639200"/>
    <lineage>
        <taxon>Bacteria</taxon>
        <taxon>Pseudomonadati</taxon>
        <taxon>Pseudomonadota</taxon>
        <taxon>Betaproteobacteria</taxon>
        <taxon>Burkholderiales</taxon>
        <taxon>Sphaerotilaceae</taxon>
        <taxon>Sphaerotilus</taxon>
    </lineage>
</organism>
<dbReference type="Proteomes" id="UP001549111">
    <property type="component" value="Unassembled WGS sequence"/>
</dbReference>
<proteinExistence type="predicted"/>
<evidence type="ECO:0000256" key="1">
    <source>
        <dbReference type="SAM" id="MobiDB-lite"/>
    </source>
</evidence>